<dbReference type="GO" id="GO:0016323">
    <property type="term" value="C:basolateral plasma membrane"/>
    <property type="evidence" value="ECO:0007669"/>
    <property type="project" value="UniProtKB-SubCell"/>
</dbReference>
<dbReference type="PANTHER" id="PTHR11453">
    <property type="entry name" value="ANION EXCHANGE PROTEIN"/>
    <property type="match status" value="1"/>
</dbReference>
<evidence type="ECO:0000256" key="8">
    <source>
        <dbReference type="ARBA" id="ARBA00023136"/>
    </source>
</evidence>
<evidence type="ECO:0000259" key="11">
    <source>
        <dbReference type="Pfam" id="PF00955"/>
    </source>
</evidence>
<dbReference type="EMBL" id="JBJQND010000014">
    <property type="protein sequence ID" value="KAL3855169.1"/>
    <property type="molecule type" value="Genomic_DNA"/>
</dbReference>
<dbReference type="Proteomes" id="UP001634394">
    <property type="component" value="Unassembled WGS sequence"/>
</dbReference>
<evidence type="ECO:0000256" key="2">
    <source>
        <dbReference type="ARBA" id="ARBA00010993"/>
    </source>
</evidence>
<feature type="transmembrane region" description="Helical" evidence="9">
    <location>
        <begin position="499"/>
        <end position="521"/>
    </location>
</feature>
<proteinExistence type="inferred from homology"/>
<evidence type="ECO:0000256" key="10">
    <source>
        <dbReference type="SAM" id="MobiDB-lite"/>
    </source>
</evidence>
<reference evidence="13 14" key="1">
    <citation type="submission" date="2024-11" db="EMBL/GenBank/DDBJ databases">
        <title>Chromosome-level genome assembly of the freshwater bivalve Anodonta woodiana.</title>
        <authorList>
            <person name="Chen X."/>
        </authorList>
    </citation>
    <scope>NUCLEOTIDE SEQUENCE [LARGE SCALE GENOMIC DNA]</scope>
    <source>
        <strain evidence="13">MN2024</strain>
        <tissue evidence="13">Gills</tissue>
    </source>
</reference>
<feature type="transmembrane region" description="Helical" evidence="9">
    <location>
        <begin position="808"/>
        <end position="827"/>
    </location>
</feature>
<feature type="transmembrane region" description="Helical" evidence="9">
    <location>
        <begin position="980"/>
        <end position="997"/>
    </location>
</feature>
<keyword evidence="5 9" id="KW-0812">Transmembrane</keyword>
<dbReference type="Pfam" id="PF00955">
    <property type="entry name" value="HCO3_cotransp"/>
    <property type="match status" value="1"/>
</dbReference>
<evidence type="ECO:0000256" key="9">
    <source>
        <dbReference type="RuleBase" id="RU362035"/>
    </source>
</evidence>
<feature type="transmembrane region" description="Helical" evidence="9">
    <location>
        <begin position="934"/>
        <end position="960"/>
    </location>
</feature>
<accession>A0ABD3V0L6</accession>
<dbReference type="NCBIfam" id="TIGR00834">
    <property type="entry name" value="ae"/>
    <property type="match status" value="1"/>
</dbReference>
<evidence type="ECO:0000256" key="3">
    <source>
        <dbReference type="ARBA" id="ARBA00022448"/>
    </source>
</evidence>
<dbReference type="PRINTS" id="PR01232">
    <property type="entry name" value="NAHCO3TRSPRT"/>
</dbReference>
<dbReference type="PRINTS" id="PR01231">
    <property type="entry name" value="HCO3TRNSPORT"/>
</dbReference>
<evidence type="ECO:0000313" key="13">
    <source>
        <dbReference type="EMBL" id="KAL3855169.1"/>
    </source>
</evidence>
<feature type="compositionally biased region" description="Basic residues" evidence="10">
    <location>
        <begin position="43"/>
        <end position="58"/>
    </location>
</feature>
<feature type="transmembrane region" description="Helical" evidence="9">
    <location>
        <begin position="528"/>
        <end position="547"/>
    </location>
</feature>
<feature type="region of interest" description="Disordered" evidence="10">
    <location>
        <begin position="1043"/>
        <end position="1065"/>
    </location>
</feature>
<keyword evidence="14" id="KW-1185">Reference proteome</keyword>
<feature type="transmembrane region" description="Helical" evidence="9">
    <location>
        <begin position="848"/>
        <end position="872"/>
    </location>
</feature>
<protein>
    <recommendedName>
        <fullName evidence="9">Anion exchange protein</fullName>
    </recommendedName>
</protein>
<organism evidence="13 14">
    <name type="scientific">Sinanodonta woodiana</name>
    <name type="common">Chinese pond mussel</name>
    <name type="synonym">Anodonta woodiana</name>
    <dbReference type="NCBI Taxonomy" id="1069815"/>
    <lineage>
        <taxon>Eukaryota</taxon>
        <taxon>Metazoa</taxon>
        <taxon>Spiralia</taxon>
        <taxon>Lophotrochozoa</taxon>
        <taxon>Mollusca</taxon>
        <taxon>Bivalvia</taxon>
        <taxon>Autobranchia</taxon>
        <taxon>Heteroconchia</taxon>
        <taxon>Palaeoheterodonta</taxon>
        <taxon>Unionida</taxon>
        <taxon>Unionoidea</taxon>
        <taxon>Unionidae</taxon>
        <taxon>Unioninae</taxon>
        <taxon>Sinanodonta</taxon>
    </lineage>
</organism>
<feature type="transmembrane region" description="Helical" evidence="9">
    <location>
        <begin position="755"/>
        <end position="778"/>
    </location>
</feature>
<dbReference type="FunFam" id="1.10.287.570:FF:000001">
    <property type="entry name" value="Anion exchange protein"/>
    <property type="match status" value="1"/>
</dbReference>
<feature type="region of interest" description="Disordered" evidence="10">
    <location>
        <begin position="1196"/>
        <end position="1217"/>
    </location>
</feature>
<evidence type="ECO:0000256" key="7">
    <source>
        <dbReference type="ARBA" id="ARBA00023065"/>
    </source>
</evidence>
<keyword evidence="7 9" id="KW-0406">Ion transport</keyword>
<dbReference type="SUPFAM" id="SSF55804">
    <property type="entry name" value="Phoshotransferase/anion transport protein"/>
    <property type="match status" value="1"/>
</dbReference>
<keyword evidence="3 9" id="KW-0813">Transport</keyword>
<dbReference type="PANTHER" id="PTHR11453:SF36">
    <property type="entry name" value="ANION EXCHANGE PROTEIN"/>
    <property type="match status" value="1"/>
</dbReference>
<feature type="transmembrane region" description="Helical" evidence="9">
    <location>
        <begin position="722"/>
        <end position="743"/>
    </location>
</feature>
<dbReference type="Gene3D" id="1.10.287.570">
    <property type="entry name" value="Helical hairpin bin"/>
    <property type="match status" value="1"/>
</dbReference>
<gene>
    <name evidence="13" type="ORF">ACJMK2_014391</name>
</gene>
<comment type="similarity">
    <text evidence="2 9">Belongs to the anion exchanger (TC 2.A.31) family.</text>
</comment>
<dbReference type="GO" id="GO:0006811">
    <property type="term" value="P:monoatomic ion transport"/>
    <property type="evidence" value="ECO:0007669"/>
    <property type="project" value="UniProtKB-KW"/>
</dbReference>
<dbReference type="AlphaFoldDB" id="A0ABD3V0L6"/>
<evidence type="ECO:0000259" key="12">
    <source>
        <dbReference type="Pfam" id="PF07565"/>
    </source>
</evidence>
<dbReference type="Pfam" id="PF07565">
    <property type="entry name" value="Band_3_cyto"/>
    <property type="match status" value="1"/>
</dbReference>
<feature type="compositionally biased region" description="Basic and acidic residues" evidence="10">
    <location>
        <begin position="1201"/>
        <end position="1217"/>
    </location>
</feature>
<keyword evidence="8 9" id="KW-0472">Membrane</keyword>
<dbReference type="InterPro" id="IPR003020">
    <property type="entry name" value="HCO3_transpt_euk"/>
</dbReference>
<keyword evidence="6 9" id="KW-1133">Transmembrane helix</keyword>
<evidence type="ECO:0000313" key="14">
    <source>
        <dbReference type="Proteomes" id="UP001634394"/>
    </source>
</evidence>
<name>A0ABD3V0L6_SINWO</name>
<feature type="compositionally biased region" description="Basic and acidic residues" evidence="10">
    <location>
        <begin position="1043"/>
        <end position="1059"/>
    </location>
</feature>
<evidence type="ECO:0000256" key="6">
    <source>
        <dbReference type="ARBA" id="ARBA00022989"/>
    </source>
</evidence>
<dbReference type="InterPro" id="IPR016152">
    <property type="entry name" value="PTrfase/Anion_transptr"/>
</dbReference>
<feature type="transmembrane region" description="Helical" evidence="9">
    <location>
        <begin position="584"/>
        <end position="605"/>
    </location>
</feature>
<dbReference type="GO" id="GO:0015291">
    <property type="term" value="F:secondary active transmembrane transporter activity"/>
    <property type="evidence" value="ECO:0007669"/>
    <property type="project" value="UniProtKB-ARBA"/>
</dbReference>
<dbReference type="Gene3D" id="3.40.930.10">
    <property type="entry name" value="Mannitol-specific EII, Chain A"/>
    <property type="match status" value="1"/>
</dbReference>
<dbReference type="InterPro" id="IPR003024">
    <property type="entry name" value="Na/HCO3_transpt"/>
</dbReference>
<dbReference type="InterPro" id="IPR011531">
    <property type="entry name" value="HCO3_transpt-like_TM_dom"/>
</dbReference>
<feature type="region of interest" description="Disordered" evidence="10">
    <location>
        <begin position="43"/>
        <end position="75"/>
    </location>
</feature>
<dbReference type="InterPro" id="IPR013769">
    <property type="entry name" value="Band3_cytoplasmic_dom"/>
</dbReference>
<keyword evidence="4" id="KW-1003">Cell membrane</keyword>
<comment type="subcellular location">
    <subcellularLocation>
        <location evidence="1">Basolateral cell membrane</location>
        <topology evidence="1">Multi-pass membrane protein</topology>
    </subcellularLocation>
    <subcellularLocation>
        <location evidence="9">Membrane</location>
        <topology evidence="9">Multi-pass membrane protein</topology>
    </subcellularLocation>
</comment>
<feature type="domain" description="Band 3 cytoplasmic" evidence="12">
    <location>
        <begin position="98"/>
        <end position="422"/>
    </location>
</feature>
<evidence type="ECO:0000256" key="5">
    <source>
        <dbReference type="ARBA" id="ARBA00022692"/>
    </source>
</evidence>
<sequence length="1217" mass="137247">MDGKESGPPIRDLGSFAWSSVPSDADIKEHRSADTVYIGLHVPQKRRHRHRHHRTRGKKCNEDPTHESFNTPDSVTPAQRVQCLLGKDEDEDEEHRAHDLFCEMVELDTKGEVNLWKETARWIKFEEDVEEGGGRWSKPHVATLSLHSLFELRSCILNGTVLLDMDAEELSQVVDLTLDNMVANKQLEDDLKDRVCSMMLLRHQHQNEPHHRHNHDSSSKLHLPLIRSLADIGKKYSEPRIHHHGHHIPAGRSVSDSLTVFRSDRDNMTGVYTTPNLQGIPERFQSGMLPSSSSTDLQENASAHKNVHFMKKIPHGAEAANILVGEVDFLNHQIVGFIRLSKATMMGDLTEVPIPTRFIFLLVGPKGNDRKYHEIGRSIATLMSDEVFHDVAYHARNKDDLLAGIDEFLDQGTVLPPGEWDPSIRIEPPKSIPSQEARKTGDSQPPQPNGKAITIEISHGEDSSLHRTGRLFGGLIRDIRSKVPWYFTDFRDALHIQCFASFVFLYFACLTPVLTFGGLLSDATGTDMAAIESLLSGAIVGVVYALFAGQPMTLLGSTGPVLVFETILHTFCKDNGLNYLELRWWIGLWIGIMQILIVAFDLSALVRYITRFTEESFAALISLIFIKEAFFKVAEVEKLAPVNTNIGVSVHYDCRCVPRYQNDTAVTNVTSNYTSFMMPNDTTYETVTPVHSPLSWHHISRGDCMKFGGVLEGPGCKHVADVFFLSILLFIGTFTISYALKAFRNSNFLPARVRVIISDFAVFIGILCMVMTDAFIGLGTPKLEVPDSLVPTNPKRGWIINPVKDNPWWLAIAAIIPAILASILIFMDQQITAVIVNRKENKLKKGHGYHLDLLIVGILIIINSCLGLPWFVAATVLSITHVNSLKKESECNAPGERPKMIGAREQRVTGFAISLMIGLSIFLAKVLKYIPMPVLYGVFLYMGVSSLKGMQLVNRILIIFMPTKYQPDYMYLRHVPTRRVHLFTLIQVLCLSILWVIKTIKVISITFPIMVLAMCFVRKGMDYIFTQRELQWLDDIMPESHKREKEDEEIKKKDEESKTFIDTGGDEDVSMETRNIINIPVERMTVSTDLDSAMNISEEMSKTAIWKTILATDSSTNLTNMDERENGTRKRYKKRDGSLKLFSKKNPTDEPLPTIPSSPVKTECEDFKKFKIKSPSNKKGIPVSFYIDEEEKEHLMMTPDIRVDPPSDSEAKDESKC</sequence>
<evidence type="ECO:0000256" key="4">
    <source>
        <dbReference type="ARBA" id="ARBA00022475"/>
    </source>
</evidence>
<feature type="region of interest" description="Disordered" evidence="10">
    <location>
        <begin position="419"/>
        <end position="451"/>
    </location>
</feature>
<evidence type="ECO:0000256" key="1">
    <source>
        <dbReference type="ARBA" id="ARBA00004554"/>
    </source>
</evidence>
<feature type="transmembrane region" description="Helical" evidence="9">
    <location>
        <begin position="908"/>
        <end position="927"/>
    </location>
</feature>
<feature type="domain" description="Bicarbonate transporter-like transmembrane" evidence="11">
    <location>
        <begin position="470"/>
        <end position="1038"/>
    </location>
</feature>
<comment type="caution">
    <text evidence="13">The sequence shown here is derived from an EMBL/GenBank/DDBJ whole genome shotgun (WGS) entry which is preliminary data.</text>
</comment>